<gene>
    <name evidence="1" type="ORF">NCTC8622_07496</name>
</gene>
<evidence type="ECO:0000313" key="1">
    <source>
        <dbReference type="EMBL" id="STI88299.1"/>
    </source>
</evidence>
<protein>
    <submittedName>
        <fullName evidence="1">Putative NtrC family transcriptional regulators, ATPase domain</fullName>
    </submittedName>
</protein>
<dbReference type="Proteomes" id="UP000254079">
    <property type="component" value="Unassembled WGS sequence"/>
</dbReference>
<dbReference type="AlphaFoldDB" id="A0A376UFL4"/>
<evidence type="ECO:0000313" key="2">
    <source>
        <dbReference type="Proteomes" id="UP000254079"/>
    </source>
</evidence>
<proteinExistence type="predicted"/>
<name>A0A376UFL4_ECOLX</name>
<sequence>MSFNTTPEQRLLVDALFGGKDRLNVDARTLPALKNSLATSAEIEESDLFYSFLTREYVNLRNSNVPPAERWLS</sequence>
<reference evidence="1 2" key="1">
    <citation type="submission" date="2018-06" db="EMBL/GenBank/DDBJ databases">
        <authorList>
            <consortium name="Pathogen Informatics"/>
            <person name="Doyle S."/>
        </authorList>
    </citation>
    <scope>NUCLEOTIDE SEQUENCE [LARGE SCALE GENOMIC DNA]</scope>
    <source>
        <strain evidence="1 2">NCTC8622</strain>
    </source>
</reference>
<dbReference type="EMBL" id="UGCP01000002">
    <property type="protein sequence ID" value="STI88299.1"/>
    <property type="molecule type" value="Genomic_DNA"/>
</dbReference>
<accession>A0A376UFL4</accession>
<organism evidence="1 2">
    <name type="scientific">Escherichia coli</name>
    <dbReference type="NCBI Taxonomy" id="562"/>
    <lineage>
        <taxon>Bacteria</taxon>
        <taxon>Pseudomonadati</taxon>
        <taxon>Pseudomonadota</taxon>
        <taxon>Gammaproteobacteria</taxon>
        <taxon>Enterobacterales</taxon>
        <taxon>Enterobacteriaceae</taxon>
        <taxon>Escherichia</taxon>
    </lineage>
</organism>